<dbReference type="PROSITE" id="PS51011">
    <property type="entry name" value="ARID"/>
    <property type="match status" value="1"/>
</dbReference>
<evidence type="ECO:0000256" key="1">
    <source>
        <dbReference type="ARBA" id="ARBA00023015"/>
    </source>
</evidence>
<sequence>DERYFMRLLREFMKSRETPISKIPALGFKRVNLWTMYNTTQRLGGYEMVTSKRLWRQVYDALGGSTTITSAATYTRRHYERLLLPYERYVRGQLHKP</sequence>
<dbReference type="InterPro" id="IPR051232">
    <property type="entry name" value="ARID/SWI1_ChromRemod"/>
</dbReference>
<dbReference type="Gene3D" id="1.10.150.60">
    <property type="entry name" value="ARID DNA-binding domain"/>
    <property type="match status" value="1"/>
</dbReference>
<keyword evidence="1" id="KW-0805">Transcription regulation</keyword>
<feature type="domain" description="ARID" evidence="4">
    <location>
        <begin position="1"/>
        <end position="91"/>
    </location>
</feature>
<name>A7RGW2_NEMVE</name>
<dbReference type="InParanoid" id="A7RGW2"/>
<keyword evidence="3" id="KW-0539">Nucleus</keyword>
<organism evidence="5 6">
    <name type="scientific">Nematostella vectensis</name>
    <name type="common">Starlet sea anemone</name>
    <dbReference type="NCBI Taxonomy" id="45351"/>
    <lineage>
        <taxon>Eukaryota</taxon>
        <taxon>Metazoa</taxon>
        <taxon>Cnidaria</taxon>
        <taxon>Anthozoa</taxon>
        <taxon>Hexacorallia</taxon>
        <taxon>Actiniaria</taxon>
        <taxon>Edwardsiidae</taxon>
        <taxon>Nematostella</taxon>
    </lineage>
</organism>
<dbReference type="EMBL" id="DS469510">
    <property type="protein sequence ID" value="EDO49241.1"/>
    <property type="molecule type" value="Genomic_DNA"/>
</dbReference>
<dbReference type="Proteomes" id="UP000001593">
    <property type="component" value="Unassembled WGS sequence"/>
</dbReference>
<dbReference type="FunFam" id="1.10.150.60:FF:000015">
    <property type="entry name" value="AT-rich interactive domain-containing protein 5B"/>
    <property type="match status" value="1"/>
</dbReference>
<dbReference type="OMA" id="QINLWIM"/>
<dbReference type="STRING" id="45351.A7RGW2"/>
<dbReference type="HOGENOM" id="CLU_183434_0_0_1"/>
<dbReference type="KEGG" id="nve:5521514"/>
<dbReference type="CDD" id="cd16869">
    <property type="entry name" value="ARID_ARID5"/>
    <property type="match status" value="1"/>
</dbReference>
<dbReference type="SMART" id="SM00501">
    <property type="entry name" value="BRIGHT"/>
    <property type="match status" value="1"/>
</dbReference>
<dbReference type="SMART" id="SM01014">
    <property type="entry name" value="ARID"/>
    <property type="match status" value="1"/>
</dbReference>
<evidence type="ECO:0000259" key="4">
    <source>
        <dbReference type="PROSITE" id="PS51011"/>
    </source>
</evidence>
<reference evidence="5 6" key="1">
    <citation type="journal article" date="2007" name="Science">
        <title>Sea anemone genome reveals ancestral eumetazoan gene repertoire and genomic organization.</title>
        <authorList>
            <person name="Putnam N.H."/>
            <person name="Srivastava M."/>
            <person name="Hellsten U."/>
            <person name="Dirks B."/>
            <person name="Chapman J."/>
            <person name="Salamov A."/>
            <person name="Terry A."/>
            <person name="Shapiro H."/>
            <person name="Lindquist E."/>
            <person name="Kapitonov V.V."/>
            <person name="Jurka J."/>
            <person name="Genikhovich G."/>
            <person name="Grigoriev I.V."/>
            <person name="Lucas S.M."/>
            <person name="Steele R.E."/>
            <person name="Finnerty J.R."/>
            <person name="Technau U."/>
            <person name="Martindale M.Q."/>
            <person name="Rokhsar D.S."/>
        </authorList>
    </citation>
    <scope>NUCLEOTIDE SEQUENCE [LARGE SCALE GENOMIC DNA]</scope>
    <source>
        <strain evidence="6">CH2 X CH6</strain>
    </source>
</reference>
<gene>
    <name evidence="5" type="ORF">NEMVEDRAFT_v1g81183</name>
</gene>
<dbReference type="InterPro" id="IPR001606">
    <property type="entry name" value="ARID_dom"/>
</dbReference>
<dbReference type="PANTHER" id="PTHR13964:SF44">
    <property type="entry name" value="ARID DOMAIN-CONTAINING PROTEIN"/>
    <property type="match status" value="1"/>
</dbReference>
<dbReference type="eggNOG" id="KOG2744">
    <property type="taxonomic scope" value="Eukaryota"/>
</dbReference>
<evidence type="ECO:0000313" key="5">
    <source>
        <dbReference type="EMBL" id="EDO49241.1"/>
    </source>
</evidence>
<evidence type="ECO:0000313" key="6">
    <source>
        <dbReference type="Proteomes" id="UP000001593"/>
    </source>
</evidence>
<evidence type="ECO:0000256" key="3">
    <source>
        <dbReference type="ARBA" id="ARBA00023242"/>
    </source>
</evidence>
<keyword evidence="2" id="KW-0804">Transcription</keyword>
<dbReference type="AlphaFoldDB" id="A7RGW2"/>
<dbReference type="GO" id="GO:0003677">
    <property type="term" value="F:DNA binding"/>
    <property type="evidence" value="ECO:0007669"/>
    <property type="project" value="InterPro"/>
</dbReference>
<dbReference type="SUPFAM" id="SSF46774">
    <property type="entry name" value="ARID-like"/>
    <property type="match status" value="1"/>
</dbReference>
<proteinExistence type="predicted"/>
<dbReference type="OrthoDB" id="5957452at2759"/>
<feature type="non-terminal residue" evidence="5">
    <location>
        <position position="97"/>
    </location>
</feature>
<keyword evidence="6" id="KW-1185">Reference proteome</keyword>
<accession>A7RGW2</accession>
<feature type="non-terminal residue" evidence="5">
    <location>
        <position position="1"/>
    </location>
</feature>
<evidence type="ECO:0000256" key="2">
    <source>
        <dbReference type="ARBA" id="ARBA00023163"/>
    </source>
</evidence>
<dbReference type="InterPro" id="IPR036431">
    <property type="entry name" value="ARID_dom_sf"/>
</dbReference>
<dbReference type="PhylomeDB" id="A7RGW2"/>
<dbReference type="Pfam" id="PF01388">
    <property type="entry name" value="ARID"/>
    <property type="match status" value="1"/>
</dbReference>
<dbReference type="PANTHER" id="PTHR13964">
    <property type="entry name" value="RBP-RELATED"/>
    <property type="match status" value="1"/>
</dbReference>
<protein>
    <recommendedName>
        <fullName evidence="4">ARID domain-containing protein</fullName>
    </recommendedName>
</protein>